<evidence type="ECO:0000313" key="2">
    <source>
        <dbReference type="Proteomes" id="UP000054279"/>
    </source>
</evidence>
<organism evidence="1 2">
    <name type="scientific">Sphaerobolus stellatus (strain SS14)</name>
    <dbReference type="NCBI Taxonomy" id="990650"/>
    <lineage>
        <taxon>Eukaryota</taxon>
        <taxon>Fungi</taxon>
        <taxon>Dikarya</taxon>
        <taxon>Basidiomycota</taxon>
        <taxon>Agaricomycotina</taxon>
        <taxon>Agaricomycetes</taxon>
        <taxon>Phallomycetidae</taxon>
        <taxon>Geastrales</taxon>
        <taxon>Sphaerobolaceae</taxon>
        <taxon>Sphaerobolus</taxon>
    </lineage>
</organism>
<name>A0A0C9UHN0_SPHS4</name>
<dbReference type="HOGENOM" id="CLU_1435271_0_0_1"/>
<keyword evidence="2" id="KW-1185">Reference proteome</keyword>
<dbReference type="EMBL" id="KN837462">
    <property type="protein sequence ID" value="KIJ24725.1"/>
    <property type="molecule type" value="Genomic_DNA"/>
</dbReference>
<evidence type="ECO:0000313" key="1">
    <source>
        <dbReference type="EMBL" id="KIJ24725.1"/>
    </source>
</evidence>
<proteinExistence type="predicted"/>
<dbReference type="AlphaFoldDB" id="A0A0C9UHN0"/>
<accession>A0A0C9UHN0</accession>
<protein>
    <submittedName>
        <fullName evidence="1">Uncharacterized protein</fullName>
    </submittedName>
</protein>
<gene>
    <name evidence="1" type="ORF">M422DRAFT_72322</name>
</gene>
<dbReference type="Proteomes" id="UP000054279">
    <property type="component" value="Unassembled WGS sequence"/>
</dbReference>
<dbReference type="OrthoDB" id="2651985at2759"/>
<reference evidence="1 2" key="1">
    <citation type="submission" date="2014-06" db="EMBL/GenBank/DDBJ databases">
        <title>Evolutionary Origins and Diversification of the Mycorrhizal Mutualists.</title>
        <authorList>
            <consortium name="DOE Joint Genome Institute"/>
            <consortium name="Mycorrhizal Genomics Consortium"/>
            <person name="Kohler A."/>
            <person name="Kuo A."/>
            <person name="Nagy L.G."/>
            <person name="Floudas D."/>
            <person name="Copeland A."/>
            <person name="Barry K.W."/>
            <person name="Cichocki N."/>
            <person name="Veneault-Fourrey C."/>
            <person name="LaButti K."/>
            <person name="Lindquist E.A."/>
            <person name="Lipzen A."/>
            <person name="Lundell T."/>
            <person name="Morin E."/>
            <person name="Murat C."/>
            <person name="Riley R."/>
            <person name="Ohm R."/>
            <person name="Sun H."/>
            <person name="Tunlid A."/>
            <person name="Henrissat B."/>
            <person name="Grigoriev I.V."/>
            <person name="Hibbett D.S."/>
            <person name="Martin F."/>
        </authorList>
    </citation>
    <scope>NUCLEOTIDE SEQUENCE [LARGE SCALE GENOMIC DNA]</scope>
    <source>
        <strain evidence="1 2">SS14</strain>
    </source>
</reference>
<sequence length="189" mass="21173">MANPLTTPTNLNILKKRFEYISGASPHYEASWYGPINKLANAVFCDAQFMVKPQPRIRGERPPNSQSSLDSYNIQVGVDGTHDKIPDFIIVKMRDDAGHPKDIPLLVIEVKKDDANLSAAKGQLRFYLNEMQKKGDADCRGILVVGSVMWNFLPTGRRAPHPQGLPHQIWPTLLAELEKSHTYGLTLQL</sequence>